<dbReference type="InterPro" id="IPR014982">
    <property type="entry name" value="GSCFA"/>
</dbReference>
<gene>
    <name evidence="2" type="ORF">FN961_03880</name>
</gene>
<evidence type="ECO:0000313" key="3">
    <source>
        <dbReference type="Proteomes" id="UP000318126"/>
    </source>
</evidence>
<dbReference type="Proteomes" id="UP000318126">
    <property type="component" value="Unassembled WGS sequence"/>
</dbReference>
<dbReference type="EMBL" id="VKGK01000003">
    <property type="protein sequence ID" value="TRY15623.1"/>
    <property type="molecule type" value="Genomic_DNA"/>
</dbReference>
<feature type="domain" description="GSCFA" evidence="1">
    <location>
        <begin position="46"/>
        <end position="304"/>
    </location>
</feature>
<comment type="caution">
    <text evidence="2">The sequence shown here is derived from an EMBL/GenBank/DDBJ whole genome shotgun (WGS) entry which is preliminary data.</text>
</comment>
<dbReference type="InterPro" id="IPR036514">
    <property type="entry name" value="SGNH_hydro_sf"/>
</dbReference>
<reference evidence="3" key="1">
    <citation type="submission" date="2019-07" db="EMBL/GenBank/DDBJ databases">
        <title>Shewanella sp. YLB-08 draft genomic sequence.</title>
        <authorList>
            <person name="Yu L."/>
        </authorList>
    </citation>
    <scope>NUCLEOTIDE SEQUENCE [LARGE SCALE GENOMIC DNA]</scope>
    <source>
        <strain evidence="3">JCM 20706</strain>
    </source>
</reference>
<keyword evidence="3" id="KW-1185">Reference proteome</keyword>
<evidence type="ECO:0000313" key="2">
    <source>
        <dbReference type="EMBL" id="TRY15623.1"/>
    </source>
</evidence>
<dbReference type="Gene3D" id="3.40.50.1110">
    <property type="entry name" value="SGNH hydrolase"/>
    <property type="match status" value="1"/>
</dbReference>
<sequence>MQGSDFTPYNNQEENAFWRTAVANIKLGQEEFSQLHQIDLATNAPRISSIGSCFAQHVGKWLNAGGYQFNQSKLETNQTSSFAFGNLYTPRCLLQWFDMSDDLKPFDINSAIYSDNHKYYDLLRPNFNPKGFDSHADLVTARLAASNEMRETLLETDLLVFTLGLTEAWKDNGDVYYPSCPGVVSGIFDDSIYTFHNFSYEEIRSDLEEIATRLQSINPDIQIILTVSPVPLTATMTNKHILVANQHSKSLLRTVAGFLSDNHTVFSYFPSYEIITVAGAEDFRFEQNLRTVTPQAVNYVMQHFRSVIDKTASPTSLLEASVKHLPPKMNPSSSNEVVCEDELLEAAKKQQSSQAQQHKCDISLFGDSHMGKLSSAFNNINAQHCGGMVMHGSGFSQKKFAMCDAEYFVPLESAISRKLWSDVLHNLNIHQHDKTTANSTIITNLGMQTHQNISRLTTWLNQTYSEGVSEISTKDFIDYFNNDLTDQLSIILKLRDNGHQVIVVSDPPFCQYFEESKSIKNLIYSYFYAMEYVWSQFGITFFNAATTFDQEISDPKNYLSNIKFDDGSHDWIHGNDKYYAWLTEKLITLVKAPSSD</sequence>
<protein>
    <submittedName>
        <fullName evidence="2">GSCFA domain-containing protein</fullName>
    </submittedName>
</protein>
<organism evidence="2 3">
    <name type="scientific">Shewanella hanedai</name>
    <name type="common">Alteromonas hanedai</name>
    <dbReference type="NCBI Taxonomy" id="25"/>
    <lineage>
        <taxon>Bacteria</taxon>
        <taxon>Pseudomonadati</taxon>
        <taxon>Pseudomonadota</taxon>
        <taxon>Gammaproteobacteria</taxon>
        <taxon>Alteromonadales</taxon>
        <taxon>Shewanellaceae</taxon>
        <taxon>Shewanella</taxon>
    </lineage>
</organism>
<accession>A0A553JT35</accession>
<dbReference type="Pfam" id="PF08885">
    <property type="entry name" value="GSCFA"/>
    <property type="match status" value="1"/>
</dbReference>
<name>A0A553JT35_SHEHA</name>
<dbReference type="SUPFAM" id="SSF52266">
    <property type="entry name" value="SGNH hydrolase"/>
    <property type="match status" value="1"/>
</dbReference>
<dbReference type="AlphaFoldDB" id="A0A553JT35"/>
<dbReference type="GO" id="GO:0016788">
    <property type="term" value="F:hydrolase activity, acting on ester bonds"/>
    <property type="evidence" value="ECO:0007669"/>
    <property type="project" value="UniProtKB-ARBA"/>
</dbReference>
<dbReference type="RefSeq" id="WP_143563235.1">
    <property type="nucleotide sequence ID" value="NZ_BMPL01000003.1"/>
</dbReference>
<dbReference type="OrthoDB" id="369216at2"/>
<proteinExistence type="predicted"/>
<evidence type="ECO:0000259" key="1">
    <source>
        <dbReference type="Pfam" id="PF08885"/>
    </source>
</evidence>